<evidence type="ECO:0000313" key="2">
    <source>
        <dbReference type="Proteomes" id="UP000265520"/>
    </source>
</evidence>
<dbReference type="EMBL" id="LXQA010806096">
    <property type="protein sequence ID" value="MCI71887.1"/>
    <property type="molecule type" value="Genomic_DNA"/>
</dbReference>
<feature type="non-terminal residue" evidence="1">
    <location>
        <position position="33"/>
    </location>
</feature>
<name>A0A392UGQ8_9FABA</name>
<accession>A0A392UGQ8</accession>
<comment type="caution">
    <text evidence="1">The sequence shown here is derived from an EMBL/GenBank/DDBJ whole genome shotgun (WGS) entry which is preliminary data.</text>
</comment>
<evidence type="ECO:0000313" key="1">
    <source>
        <dbReference type="EMBL" id="MCI71887.1"/>
    </source>
</evidence>
<keyword evidence="2" id="KW-1185">Reference proteome</keyword>
<protein>
    <submittedName>
        <fullName evidence="1">Uncharacterized protein</fullName>
    </submittedName>
</protein>
<organism evidence="1 2">
    <name type="scientific">Trifolium medium</name>
    <dbReference type="NCBI Taxonomy" id="97028"/>
    <lineage>
        <taxon>Eukaryota</taxon>
        <taxon>Viridiplantae</taxon>
        <taxon>Streptophyta</taxon>
        <taxon>Embryophyta</taxon>
        <taxon>Tracheophyta</taxon>
        <taxon>Spermatophyta</taxon>
        <taxon>Magnoliopsida</taxon>
        <taxon>eudicotyledons</taxon>
        <taxon>Gunneridae</taxon>
        <taxon>Pentapetalae</taxon>
        <taxon>rosids</taxon>
        <taxon>fabids</taxon>
        <taxon>Fabales</taxon>
        <taxon>Fabaceae</taxon>
        <taxon>Papilionoideae</taxon>
        <taxon>50 kb inversion clade</taxon>
        <taxon>NPAAA clade</taxon>
        <taxon>Hologalegina</taxon>
        <taxon>IRL clade</taxon>
        <taxon>Trifolieae</taxon>
        <taxon>Trifolium</taxon>
    </lineage>
</organism>
<sequence length="33" mass="3755">MKEEDSIHDLHMNVLELANSFDALGETIPDEKL</sequence>
<dbReference type="Proteomes" id="UP000265520">
    <property type="component" value="Unassembled WGS sequence"/>
</dbReference>
<reference evidence="1 2" key="1">
    <citation type="journal article" date="2018" name="Front. Plant Sci.">
        <title>Red Clover (Trifolium pratense) and Zigzag Clover (T. medium) - A Picture of Genomic Similarities and Differences.</title>
        <authorList>
            <person name="Dluhosova J."/>
            <person name="Istvanek J."/>
            <person name="Nedelnik J."/>
            <person name="Repkova J."/>
        </authorList>
    </citation>
    <scope>NUCLEOTIDE SEQUENCE [LARGE SCALE GENOMIC DNA]</scope>
    <source>
        <strain evidence="2">cv. 10/8</strain>
        <tissue evidence="1">Leaf</tissue>
    </source>
</reference>
<dbReference type="AlphaFoldDB" id="A0A392UGQ8"/>
<proteinExistence type="predicted"/>